<dbReference type="Pfam" id="PF18093">
    <property type="entry name" value="Trm5_N"/>
    <property type="match status" value="1"/>
</dbReference>
<dbReference type="GeneID" id="28492117"/>
<dbReference type="STRING" id="1609559.TQ32_09720"/>
<dbReference type="InterPro" id="IPR040601">
    <property type="entry name" value="Trm5a/b_N"/>
</dbReference>
<dbReference type="OrthoDB" id="8079at2157"/>
<evidence type="ECO:0000256" key="3">
    <source>
        <dbReference type="ARBA" id="ARBA00022490"/>
    </source>
</evidence>
<dbReference type="PANTHER" id="PTHR23245">
    <property type="entry name" value="TRNA METHYLTRANSFERASE"/>
    <property type="match status" value="1"/>
</dbReference>
<dbReference type="EMBL" id="CP010835">
    <property type="protein sequence ID" value="AMM54730.1"/>
    <property type="molecule type" value="Genomic_DNA"/>
</dbReference>
<comment type="function">
    <text evidence="11">Specifically methylates the N1 position of guanosine-37 in various tRNAs.</text>
</comment>
<name>A0A127BBL6_9EURY</name>
<evidence type="ECO:0000256" key="10">
    <source>
        <dbReference type="ARBA" id="ARBA00047783"/>
    </source>
</evidence>
<dbReference type="KEGG" id="pyc:TQ32_09720"/>
<dbReference type="Proteomes" id="UP000070587">
    <property type="component" value="Chromosome"/>
</dbReference>
<keyword evidence="7" id="KW-0819">tRNA processing</keyword>
<dbReference type="InterPro" id="IPR030382">
    <property type="entry name" value="MeTrfase_TRM5/TYW2"/>
</dbReference>
<dbReference type="EC" id="2.1.1.228" evidence="2"/>
<proteinExistence type="predicted"/>
<dbReference type="CDD" id="cd02440">
    <property type="entry name" value="AdoMet_MTases"/>
    <property type="match status" value="1"/>
</dbReference>
<evidence type="ECO:0000313" key="15">
    <source>
        <dbReference type="Proteomes" id="UP000070587"/>
    </source>
</evidence>
<dbReference type="Gene3D" id="3.30.300.110">
    <property type="entry name" value="Met-10+ protein-like domains"/>
    <property type="match status" value="1"/>
</dbReference>
<evidence type="ECO:0000256" key="5">
    <source>
        <dbReference type="ARBA" id="ARBA00022679"/>
    </source>
</evidence>
<dbReference type="InterPro" id="IPR056744">
    <property type="entry name" value="TRM5/TYW2-like_N"/>
</dbReference>
<gene>
    <name evidence="14" type="ORF">TQ32_09720</name>
</gene>
<feature type="domain" description="SAM-dependent methyltransferase TRM5/TYW2-type" evidence="13">
    <location>
        <begin position="84"/>
        <end position="332"/>
    </location>
</feature>
<dbReference type="Pfam" id="PF25133">
    <property type="entry name" value="TYW2_N_2"/>
    <property type="match status" value="1"/>
</dbReference>
<keyword evidence="6" id="KW-0949">S-adenosyl-L-methionine</keyword>
<dbReference type="FunFam" id="3.30.300.110:FF:000001">
    <property type="entry name" value="tRNA (guanine(37)-N1)-methyltransferase"/>
    <property type="match status" value="1"/>
</dbReference>
<organism evidence="14 15">
    <name type="scientific">Pyrococcus kukulkanii</name>
    <dbReference type="NCBI Taxonomy" id="1609559"/>
    <lineage>
        <taxon>Archaea</taxon>
        <taxon>Methanobacteriati</taxon>
        <taxon>Methanobacteriota</taxon>
        <taxon>Thermococci</taxon>
        <taxon>Thermococcales</taxon>
        <taxon>Thermococcaceae</taxon>
        <taxon>Pyrococcus</taxon>
    </lineage>
</organism>
<dbReference type="GO" id="GO:0005737">
    <property type="term" value="C:cytoplasm"/>
    <property type="evidence" value="ECO:0007669"/>
    <property type="project" value="UniProtKB-SubCell"/>
</dbReference>
<evidence type="ECO:0000313" key="14">
    <source>
        <dbReference type="EMBL" id="AMM54730.1"/>
    </source>
</evidence>
<evidence type="ECO:0000256" key="8">
    <source>
        <dbReference type="ARBA" id="ARBA00029736"/>
    </source>
</evidence>
<dbReference type="Gene3D" id="3.40.50.150">
    <property type="entry name" value="Vaccinia Virus protein VP39"/>
    <property type="match status" value="1"/>
</dbReference>
<dbReference type="InterPro" id="IPR056743">
    <property type="entry name" value="TRM5-TYW2-like_MTfase"/>
</dbReference>
<dbReference type="FunFam" id="3.40.50.150:FF:000131">
    <property type="entry name" value="tRNA wybutosine-synthesizing protein 2/3/4"/>
    <property type="match status" value="1"/>
</dbReference>
<dbReference type="GO" id="GO:0002939">
    <property type="term" value="P:tRNA N1-guanine methylation"/>
    <property type="evidence" value="ECO:0007669"/>
    <property type="project" value="TreeGrafter"/>
</dbReference>
<dbReference type="NCBIfam" id="NF047730">
    <property type="entry name" value="tRNAMtaseTrm5b"/>
    <property type="match status" value="1"/>
</dbReference>
<evidence type="ECO:0000256" key="11">
    <source>
        <dbReference type="ARBA" id="ARBA00055873"/>
    </source>
</evidence>
<protein>
    <recommendedName>
        <fullName evidence="12">tRNA (guanine(37)-N(1))-methyltransferase Trm5b</fullName>
        <ecNumber evidence="2">2.1.1.228</ecNumber>
    </recommendedName>
    <alternativeName>
        <fullName evidence="8">M1G-methyltransferase</fullName>
    </alternativeName>
    <alternativeName>
        <fullName evidence="9">tRNA [GM37] methyltransferase</fullName>
    </alternativeName>
</protein>
<dbReference type="RefSeq" id="WP_068324038.1">
    <property type="nucleotide sequence ID" value="NZ_CP010835.1"/>
</dbReference>
<dbReference type="InterPro" id="IPR029063">
    <property type="entry name" value="SAM-dependent_MTases_sf"/>
</dbReference>
<keyword evidence="4 14" id="KW-0489">Methyltransferase</keyword>
<dbReference type="Gene3D" id="3.30.70.2580">
    <property type="match status" value="1"/>
</dbReference>
<reference evidence="14 15" key="2">
    <citation type="journal article" date="2016" name="Int. J. Syst. Evol. Microbiol.">
        <title>Pyrococcus kukulkanii sp. nov., a hyperthermophilic, piezophilic archaeon isolated from a deep-sea hydrothermal vent.</title>
        <authorList>
            <person name="Callac N."/>
            <person name="Oger P."/>
            <person name="Lesongeur F."/>
            <person name="Rattray J.E."/>
            <person name="Vannier P."/>
            <person name="Michoud G."/>
            <person name="Beauverger M."/>
            <person name="Gayet N."/>
            <person name="Rouxel O."/>
            <person name="Jebbar M."/>
            <person name="Godfroy A."/>
        </authorList>
    </citation>
    <scope>NUCLEOTIDE SEQUENCE [LARGE SCALE GENOMIC DNA]</scope>
    <source>
        <strain evidence="14 15">NCB100</strain>
    </source>
</reference>
<evidence type="ECO:0000256" key="12">
    <source>
        <dbReference type="ARBA" id="ARBA00070452"/>
    </source>
</evidence>
<evidence type="ECO:0000256" key="1">
    <source>
        <dbReference type="ARBA" id="ARBA00004496"/>
    </source>
</evidence>
<dbReference type="PROSITE" id="PS51684">
    <property type="entry name" value="SAM_MT_TRM5_TYW2"/>
    <property type="match status" value="1"/>
</dbReference>
<accession>A0A127BBL6</accession>
<reference evidence="15" key="1">
    <citation type="submission" date="2015-02" db="EMBL/GenBank/DDBJ databases">
        <title>Pyrococcus kukulkanii sp. nov., a novel hyperthermophilic archaeon isolated from a deep-sea hydrothermal vent at the Guaymas Basin.</title>
        <authorList>
            <person name="Oger P.M."/>
            <person name="Callac N."/>
            <person name="Jebbar M."/>
            <person name="Godfroy A."/>
        </authorList>
    </citation>
    <scope>NUCLEOTIDE SEQUENCE [LARGE SCALE GENOMIC DNA]</scope>
    <source>
        <strain evidence="15">NCB100</strain>
    </source>
</reference>
<dbReference type="AlphaFoldDB" id="A0A127BBL6"/>
<evidence type="ECO:0000256" key="7">
    <source>
        <dbReference type="ARBA" id="ARBA00022694"/>
    </source>
</evidence>
<dbReference type="SUPFAM" id="SSF53335">
    <property type="entry name" value="S-adenosyl-L-methionine-dependent methyltransferases"/>
    <property type="match status" value="1"/>
</dbReference>
<sequence length="333" mass="38365">MVLAVKVPRTEGEKVRRKLLERGVLDRRYKIKVEGNYILIPITSEVVGFETVDVELEKAERRPHSYREVVKIPESLRKFLPSSFDIIGDIAIIEIPEELQGYEREIGEAIIKVHKNVKAVFMKGGKVEGEYRVRELIPIAGEKRTETIHRENGIRLKLDVAKVYFSPRLATERMRIFNKAKAGEIVFDMFAGVGPYSILLAKKVKTVFACDINPWAIRYLKENIRLNKTWNVIPILGDAREVAKKVKADRIIMNLPRFAKDFLKEAFASAKDETIIHYYGFGPEKDPFGDHIEAIKMTARKFNANVEILDKRIIRNYAPRQYNVAIDFKVTFS</sequence>
<evidence type="ECO:0000256" key="6">
    <source>
        <dbReference type="ARBA" id="ARBA00022691"/>
    </source>
</evidence>
<keyword evidence="5 14" id="KW-0808">Transferase</keyword>
<evidence type="ECO:0000259" key="13">
    <source>
        <dbReference type="PROSITE" id="PS51684"/>
    </source>
</evidence>
<evidence type="ECO:0000256" key="2">
    <source>
        <dbReference type="ARBA" id="ARBA00012807"/>
    </source>
</evidence>
<dbReference type="Pfam" id="PF02475">
    <property type="entry name" value="TRM5-TYW2_MTfase"/>
    <property type="match status" value="1"/>
</dbReference>
<dbReference type="GO" id="GO:0052906">
    <property type="term" value="F:tRNA (guanine(37)-N1)-methyltransferase activity"/>
    <property type="evidence" value="ECO:0007669"/>
    <property type="project" value="UniProtKB-EC"/>
</dbReference>
<dbReference type="PATRIC" id="fig|1609559.3.peg.2008"/>
<comment type="catalytic activity">
    <reaction evidence="10">
        <text>guanosine(37) in tRNA + S-adenosyl-L-methionine = N(1)-methylguanosine(37) in tRNA + S-adenosyl-L-homocysteine + H(+)</text>
        <dbReference type="Rhea" id="RHEA:36899"/>
        <dbReference type="Rhea" id="RHEA-COMP:10145"/>
        <dbReference type="Rhea" id="RHEA-COMP:10147"/>
        <dbReference type="ChEBI" id="CHEBI:15378"/>
        <dbReference type="ChEBI" id="CHEBI:57856"/>
        <dbReference type="ChEBI" id="CHEBI:59789"/>
        <dbReference type="ChEBI" id="CHEBI:73542"/>
        <dbReference type="ChEBI" id="CHEBI:74269"/>
        <dbReference type="EC" id="2.1.1.228"/>
    </reaction>
</comment>
<keyword evidence="3" id="KW-0963">Cytoplasm</keyword>
<evidence type="ECO:0000256" key="9">
    <source>
        <dbReference type="ARBA" id="ARBA00033392"/>
    </source>
</evidence>
<comment type="subcellular location">
    <subcellularLocation>
        <location evidence="1">Cytoplasm</location>
    </subcellularLocation>
</comment>
<evidence type="ECO:0000256" key="4">
    <source>
        <dbReference type="ARBA" id="ARBA00022603"/>
    </source>
</evidence>
<dbReference type="PANTHER" id="PTHR23245:SF36">
    <property type="entry name" value="TRNA (GUANINE(37)-N1)-METHYLTRANSFERASE"/>
    <property type="match status" value="1"/>
</dbReference>